<dbReference type="AlphaFoldDB" id="A0AAW1SKQ7"/>
<dbReference type="PANTHER" id="PTHR47310:SF2">
    <property type="entry name" value="PROTEIN FLUORESCENT IN BLUE LIGHT, CHLOROPLASTIC"/>
    <property type="match status" value="1"/>
</dbReference>
<dbReference type="SUPFAM" id="SSF48452">
    <property type="entry name" value="TPR-like"/>
    <property type="match status" value="1"/>
</dbReference>
<dbReference type="InterPro" id="IPR019734">
    <property type="entry name" value="TPR_rpt"/>
</dbReference>
<feature type="repeat" description="TPR" evidence="1">
    <location>
        <begin position="289"/>
        <end position="322"/>
    </location>
</feature>
<dbReference type="Pfam" id="PF13424">
    <property type="entry name" value="TPR_12"/>
    <property type="match status" value="1"/>
</dbReference>
<dbReference type="Gene3D" id="1.25.40.10">
    <property type="entry name" value="Tetratricopeptide repeat domain"/>
    <property type="match status" value="1"/>
</dbReference>
<dbReference type="InterPro" id="IPR044243">
    <property type="entry name" value="FLU"/>
</dbReference>
<protein>
    <submittedName>
        <fullName evidence="4">Uncharacterized protein</fullName>
    </submittedName>
</protein>
<name>A0AAW1SKQ7_9CHLO</name>
<feature type="coiled-coil region" evidence="2">
    <location>
        <begin position="88"/>
        <end position="115"/>
    </location>
</feature>
<feature type="region of interest" description="Disordered" evidence="3">
    <location>
        <begin position="162"/>
        <end position="184"/>
    </location>
</feature>
<dbReference type="SMART" id="SM00028">
    <property type="entry name" value="TPR"/>
    <property type="match status" value="2"/>
</dbReference>
<sequence length="325" mass="34722">MAVQPFLSSTGAKGPLADEEAYLVQLRANAEGEARRELDRTRAALEAKARETISAENGRLCATPFGVDVVGITEVVALTGALVGGISARQRKAELERLNDQLRKINMSLRQQARAGTVYAPGLNYAPQPLPARSPARPPMDGMAAPQAFGAQAAVLVRESVAPPPLAPPAEPSADTEAAESADGAAVPPAIISMISMDEDDASPEARQCTAALREGKRLLKEKQGASALVRFERALMLAKFAGDRTQERRATRGLAAAARLQGQHRTAIQHLQRVLEISSEMGDHVGDADAYGTIADIYTEIGHFERAAEFYDKYIERMSADGPV</sequence>
<gene>
    <name evidence="4" type="ORF">WJX81_004056</name>
</gene>
<evidence type="ECO:0000256" key="1">
    <source>
        <dbReference type="PROSITE-ProRule" id="PRU00339"/>
    </source>
</evidence>
<evidence type="ECO:0000313" key="4">
    <source>
        <dbReference type="EMBL" id="KAK9846451.1"/>
    </source>
</evidence>
<keyword evidence="2" id="KW-0175">Coiled coil</keyword>
<dbReference type="PANTHER" id="PTHR47310">
    <property type="entry name" value="PROTEIN FLUORESCENT IN BLUE LIGHT, CHLOROPLASTIC"/>
    <property type="match status" value="1"/>
</dbReference>
<dbReference type="PROSITE" id="PS50005">
    <property type="entry name" value="TPR"/>
    <property type="match status" value="1"/>
</dbReference>
<organism evidence="4 5">
    <name type="scientific">Elliptochloris bilobata</name>
    <dbReference type="NCBI Taxonomy" id="381761"/>
    <lineage>
        <taxon>Eukaryota</taxon>
        <taxon>Viridiplantae</taxon>
        <taxon>Chlorophyta</taxon>
        <taxon>core chlorophytes</taxon>
        <taxon>Trebouxiophyceae</taxon>
        <taxon>Trebouxiophyceae incertae sedis</taxon>
        <taxon>Elliptochloris clade</taxon>
        <taxon>Elliptochloris</taxon>
    </lineage>
</organism>
<dbReference type="Proteomes" id="UP001445335">
    <property type="component" value="Unassembled WGS sequence"/>
</dbReference>
<keyword evidence="5" id="KW-1185">Reference proteome</keyword>
<accession>A0AAW1SKQ7</accession>
<comment type="caution">
    <text evidence="4">The sequence shown here is derived from an EMBL/GenBank/DDBJ whole genome shotgun (WGS) entry which is preliminary data.</text>
</comment>
<keyword evidence="1" id="KW-0802">TPR repeat</keyword>
<evidence type="ECO:0000313" key="5">
    <source>
        <dbReference type="Proteomes" id="UP001445335"/>
    </source>
</evidence>
<dbReference type="EMBL" id="JALJOU010000001">
    <property type="protein sequence ID" value="KAK9846451.1"/>
    <property type="molecule type" value="Genomic_DNA"/>
</dbReference>
<evidence type="ECO:0000256" key="2">
    <source>
        <dbReference type="SAM" id="Coils"/>
    </source>
</evidence>
<feature type="compositionally biased region" description="Pro residues" evidence="3">
    <location>
        <begin position="162"/>
        <end position="171"/>
    </location>
</feature>
<reference evidence="4 5" key="1">
    <citation type="journal article" date="2024" name="Nat. Commun.">
        <title>Phylogenomics reveals the evolutionary origins of lichenization in chlorophyte algae.</title>
        <authorList>
            <person name="Puginier C."/>
            <person name="Libourel C."/>
            <person name="Otte J."/>
            <person name="Skaloud P."/>
            <person name="Haon M."/>
            <person name="Grisel S."/>
            <person name="Petersen M."/>
            <person name="Berrin J.G."/>
            <person name="Delaux P.M."/>
            <person name="Dal Grande F."/>
            <person name="Keller J."/>
        </authorList>
    </citation>
    <scope>NUCLEOTIDE SEQUENCE [LARGE SCALE GENOMIC DNA]</scope>
    <source>
        <strain evidence="4 5">SAG 245.80</strain>
    </source>
</reference>
<dbReference type="InterPro" id="IPR011990">
    <property type="entry name" value="TPR-like_helical_dom_sf"/>
</dbReference>
<proteinExistence type="predicted"/>
<evidence type="ECO:0000256" key="3">
    <source>
        <dbReference type="SAM" id="MobiDB-lite"/>
    </source>
</evidence>
<dbReference type="GO" id="GO:0015995">
    <property type="term" value="P:chlorophyll biosynthetic process"/>
    <property type="evidence" value="ECO:0007669"/>
    <property type="project" value="InterPro"/>
</dbReference>